<evidence type="ECO:0000256" key="2">
    <source>
        <dbReference type="ARBA" id="ARBA00011836"/>
    </source>
</evidence>
<dbReference type="PANTHER" id="PTHR10279:SF10">
    <property type="entry name" value="ORNITHINE DECARBOXYLASE ANTIZYME"/>
    <property type="match status" value="1"/>
</dbReference>
<name>A0A3R7QY08_PENVA</name>
<keyword evidence="4" id="KW-0688">Ribosomal frameshifting</keyword>
<evidence type="ECO:0000256" key="3">
    <source>
        <dbReference type="ARBA" id="ARBA00017712"/>
    </source>
</evidence>
<keyword evidence="7" id="KW-1185">Reference proteome</keyword>
<dbReference type="InterPro" id="IPR002993">
    <property type="entry name" value="ODC_AZ"/>
</dbReference>
<reference evidence="6 7" key="2">
    <citation type="submission" date="2019-01" db="EMBL/GenBank/DDBJ databases">
        <title>The decoding of complex shrimp genome reveals the adaptation for benthos swimmer, frequently molting mechanism and breeding impact on genome.</title>
        <authorList>
            <person name="Sun Y."/>
            <person name="Gao Y."/>
            <person name="Yu Y."/>
        </authorList>
    </citation>
    <scope>NUCLEOTIDE SEQUENCE [LARGE SCALE GENOMIC DNA]</scope>
    <source>
        <tissue evidence="6">Muscle</tissue>
    </source>
</reference>
<sequence length="211" mass="22952">MNHILALRFLLSVNRARKVPLVVLAPGTRDADACEWPRVGRGAKSSGMVWSTWVQGRGGGFDAPHAAYMSTSAEGSGVGKPSEPPVAGTRSKPVSGTEVVSAAQSGCAHLSFEFQLAEQTTVVWETVVVGRRLYLSIVHLPEGSKEAFVSLLEYAEEVLGCSHVLICFKKDRSDRAMLIRTFMFLGFEAIPPGHPMAPANSDHFYMLYEIE</sequence>
<comment type="similarity">
    <text evidence="1">Belongs to the ODC antizyme family.</text>
</comment>
<evidence type="ECO:0000256" key="5">
    <source>
        <dbReference type="SAM" id="MobiDB-lite"/>
    </source>
</evidence>
<dbReference type="Proteomes" id="UP000283509">
    <property type="component" value="Unassembled WGS sequence"/>
</dbReference>
<dbReference type="STRING" id="6689.A0A3R7QY08"/>
<feature type="region of interest" description="Disordered" evidence="5">
    <location>
        <begin position="72"/>
        <end position="93"/>
    </location>
</feature>
<dbReference type="GO" id="GO:0075523">
    <property type="term" value="P:viral translational frameshifting"/>
    <property type="evidence" value="ECO:0007669"/>
    <property type="project" value="UniProtKB-KW"/>
</dbReference>
<dbReference type="Gene3D" id="3.40.630.60">
    <property type="match status" value="1"/>
</dbReference>
<evidence type="ECO:0000313" key="6">
    <source>
        <dbReference type="EMBL" id="ROT82641.1"/>
    </source>
</evidence>
<comment type="subunit">
    <text evidence="2">Interacts with ODC1 and thereby sterically blocks ODC homodimerization.</text>
</comment>
<evidence type="ECO:0000256" key="1">
    <source>
        <dbReference type="ARBA" id="ARBA00008796"/>
    </source>
</evidence>
<protein>
    <recommendedName>
        <fullName evidence="3">Ornithine decarboxylase antizyme</fullName>
    </recommendedName>
</protein>
<dbReference type="InterPro" id="IPR016181">
    <property type="entry name" value="Acyl_CoA_acyltransferase"/>
</dbReference>
<dbReference type="SUPFAM" id="SSF55729">
    <property type="entry name" value="Acyl-CoA N-acyltransferases (Nat)"/>
    <property type="match status" value="1"/>
</dbReference>
<reference evidence="6 7" key="1">
    <citation type="submission" date="2018-04" db="EMBL/GenBank/DDBJ databases">
        <authorList>
            <person name="Zhang X."/>
            <person name="Yuan J."/>
            <person name="Li F."/>
            <person name="Xiang J."/>
        </authorList>
    </citation>
    <scope>NUCLEOTIDE SEQUENCE [LARGE SCALE GENOMIC DNA]</scope>
    <source>
        <tissue evidence="6">Muscle</tissue>
    </source>
</reference>
<dbReference type="AlphaFoldDB" id="A0A3R7QY08"/>
<accession>A0A3R7QY08</accession>
<dbReference type="OrthoDB" id="5959761at2759"/>
<dbReference type="GO" id="GO:0005634">
    <property type="term" value="C:nucleus"/>
    <property type="evidence" value="ECO:0007669"/>
    <property type="project" value="TreeGrafter"/>
</dbReference>
<dbReference type="InterPro" id="IPR038581">
    <property type="entry name" value="ODC_AZ_sf"/>
</dbReference>
<evidence type="ECO:0000313" key="7">
    <source>
        <dbReference type="Proteomes" id="UP000283509"/>
    </source>
</evidence>
<organism evidence="6 7">
    <name type="scientific">Penaeus vannamei</name>
    <name type="common">Whiteleg shrimp</name>
    <name type="synonym">Litopenaeus vannamei</name>
    <dbReference type="NCBI Taxonomy" id="6689"/>
    <lineage>
        <taxon>Eukaryota</taxon>
        <taxon>Metazoa</taxon>
        <taxon>Ecdysozoa</taxon>
        <taxon>Arthropoda</taxon>
        <taxon>Crustacea</taxon>
        <taxon>Multicrustacea</taxon>
        <taxon>Malacostraca</taxon>
        <taxon>Eumalacostraca</taxon>
        <taxon>Eucarida</taxon>
        <taxon>Decapoda</taxon>
        <taxon>Dendrobranchiata</taxon>
        <taxon>Penaeoidea</taxon>
        <taxon>Penaeidae</taxon>
        <taxon>Penaeus</taxon>
    </lineage>
</organism>
<dbReference type="PANTHER" id="PTHR10279">
    <property type="entry name" value="ORNITHINE DECARBOXYLASE ANTIZYME"/>
    <property type="match status" value="1"/>
</dbReference>
<dbReference type="GO" id="GO:0045732">
    <property type="term" value="P:positive regulation of protein catabolic process"/>
    <property type="evidence" value="ECO:0007669"/>
    <property type="project" value="TreeGrafter"/>
</dbReference>
<dbReference type="Pfam" id="PF02100">
    <property type="entry name" value="ODC_AZ"/>
    <property type="match status" value="1"/>
</dbReference>
<dbReference type="EMBL" id="QCYY01000792">
    <property type="protein sequence ID" value="ROT82641.1"/>
    <property type="molecule type" value="Genomic_DNA"/>
</dbReference>
<gene>
    <name evidence="6" type="ORF">C7M84_024195</name>
</gene>
<dbReference type="GO" id="GO:0005737">
    <property type="term" value="C:cytoplasm"/>
    <property type="evidence" value="ECO:0007669"/>
    <property type="project" value="TreeGrafter"/>
</dbReference>
<proteinExistence type="inferred from homology"/>
<comment type="caution">
    <text evidence="6">The sequence shown here is derived from an EMBL/GenBank/DDBJ whole genome shotgun (WGS) entry which is preliminary data.</text>
</comment>
<evidence type="ECO:0000256" key="4">
    <source>
        <dbReference type="ARBA" id="ARBA00022758"/>
    </source>
</evidence>
<dbReference type="GO" id="GO:0008073">
    <property type="term" value="F:ornithine decarboxylase inhibitor activity"/>
    <property type="evidence" value="ECO:0007669"/>
    <property type="project" value="InterPro"/>
</dbReference>